<protein>
    <submittedName>
        <fullName evidence="7">Ribulose-bisphosphate carboxylase large subunit family protein</fullName>
    </submittedName>
</protein>
<dbReference type="SFLD" id="SFLDS00014">
    <property type="entry name" value="RuBisCO"/>
    <property type="match status" value="1"/>
</dbReference>
<keyword evidence="2" id="KW-0479">Metal-binding</keyword>
<accession>A0A9E7NET4</accession>
<dbReference type="Pfam" id="PF00016">
    <property type="entry name" value="RuBisCO_large"/>
    <property type="match status" value="1"/>
</dbReference>
<dbReference type="InterPro" id="IPR033966">
    <property type="entry name" value="RuBisCO"/>
</dbReference>
<evidence type="ECO:0000313" key="7">
    <source>
        <dbReference type="EMBL" id="UTF55748.1"/>
    </source>
</evidence>
<dbReference type="SUPFAM" id="SSF54966">
    <property type="entry name" value="RuBisCO, large subunit, small (N-terminal) domain"/>
    <property type="match status" value="1"/>
</dbReference>
<feature type="domain" description="Ribulose bisphosphate carboxylase large subunit ferrodoxin-like N-terminal" evidence="6">
    <location>
        <begin position="23"/>
        <end position="137"/>
    </location>
</feature>
<dbReference type="GO" id="GO:0016984">
    <property type="term" value="F:ribulose-bisphosphate carboxylase activity"/>
    <property type="evidence" value="ECO:0007669"/>
    <property type="project" value="InterPro"/>
</dbReference>
<dbReference type="Gene3D" id="3.20.20.110">
    <property type="entry name" value="Ribulose bisphosphate carboxylase, large subunit, C-terminal domain"/>
    <property type="match status" value="1"/>
</dbReference>
<dbReference type="GO" id="GO:0000287">
    <property type="term" value="F:magnesium ion binding"/>
    <property type="evidence" value="ECO:0007669"/>
    <property type="project" value="InterPro"/>
</dbReference>
<reference evidence="7" key="1">
    <citation type="submission" date="2022-06" db="EMBL/GenBank/DDBJ databases">
        <title>Diverse halophilic archaea isolated from saline environments.</title>
        <authorList>
            <person name="Cui H.-L."/>
        </authorList>
    </citation>
    <scope>NUCLEOTIDE SEQUENCE</scope>
    <source>
        <strain evidence="7">WLHS1</strain>
        <plasmid evidence="7">unnamed1</plasmid>
    </source>
</reference>
<dbReference type="RefSeq" id="WP_254161091.1">
    <property type="nucleotide sequence ID" value="NZ_CP100356.1"/>
</dbReference>
<dbReference type="Pfam" id="PF02788">
    <property type="entry name" value="RuBisCO_large_N"/>
    <property type="match status" value="1"/>
</dbReference>
<dbReference type="InterPro" id="IPR000685">
    <property type="entry name" value="RuBisCO_lsu_C"/>
</dbReference>
<keyword evidence="3" id="KW-0460">Magnesium</keyword>
<dbReference type="SUPFAM" id="SSF51649">
    <property type="entry name" value="RuBisCo, C-terminal domain"/>
    <property type="match status" value="1"/>
</dbReference>
<geneLocation type="plasmid" evidence="7 8">
    <name>unnamed1</name>
</geneLocation>
<evidence type="ECO:0000256" key="2">
    <source>
        <dbReference type="ARBA" id="ARBA00022723"/>
    </source>
</evidence>
<keyword evidence="7" id="KW-0614">Plasmid</keyword>
<evidence type="ECO:0000313" key="8">
    <source>
        <dbReference type="Proteomes" id="UP001056855"/>
    </source>
</evidence>
<sequence>MTQGTTRSDSRTEATYLIETPQPVERVAEMIADEQSSGTFVDVPSETDALREHHAARIEATTELETVPEPSLPGSKPATDANTNDVSYTRAEVALSFPLENTGTSLPNLMTTVAGNLYELQPLSGIRLVDLDLPDEFAAENPGPQFGIEGTRELVDVHDRPIIGTIVKPNVGLSPADTAEVLEPVVDAGVDFVKDDELIASPPYSPVKERVEAVMDVVNRHEDETGDRVMYACNITGTVDEMLERHDAVKDAGGNCVMVSLQSVGLAAVQALREEADLPIHGHRNGWGALSRCPQLGFSYVAYQQFWRLAGVDHLHVSGLRNKFTESDESVIQSAKAVQRPIAFPDDVAMPVFSSGQWAAQAPDTYDALGNCDLMYLAGGGILGHPDGPAAGVAHLKQGWEAAMEGIPLEEYATDHDALSTALDYYEQ</sequence>
<dbReference type="InterPro" id="IPR020878">
    <property type="entry name" value="RuBisCo_large_chain_AS"/>
</dbReference>
<dbReference type="InterPro" id="IPR036376">
    <property type="entry name" value="RuBisCO_lsu_C_sf"/>
</dbReference>
<dbReference type="PANTHER" id="PTHR42704">
    <property type="entry name" value="RIBULOSE BISPHOSPHATE CARBOXYLASE"/>
    <property type="match status" value="1"/>
</dbReference>
<evidence type="ECO:0000256" key="3">
    <source>
        <dbReference type="ARBA" id="ARBA00022842"/>
    </source>
</evidence>
<dbReference type="PROSITE" id="PS00157">
    <property type="entry name" value="RUBISCO_LARGE"/>
    <property type="match status" value="1"/>
</dbReference>
<dbReference type="KEGG" id="sawl:NGM29_18835"/>
<proteinExistence type="predicted"/>
<evidence type="ECO:0000256" key="4">
    <source>
        <dbReference type="SAM" id="MobiDB-lite"/>
    </source>
</evidence>
<dbReference type="EMBL" id="CP100356">
    <property type="protein sequence ID" value="UTF55748.1"/>
    <property type="molecule type" value="Genomic_DNA"/>
</dbReference>
<dbReference type="Proteomes" id="UP001056855">
    <property type="component" value="Plasmid unnamed1"/>
</dbReference>
<keyword evidence="8" id="KW-1185">Reference proteome</keyword>
<dbReference type="SFLD" id="SFLDG00301">
    <property type="entry name" value="RuBisCO-like_proteins"/>
    <property type="match status" value="1"/>
</dbReference>
<dbReference type="GO" id="GO:0015977">
    <property type="term" value="P:carbon fixation"/>
    <property type="evidence" value="ECO:0007669"/>
    <property type="project" value="InterPro"/>
</dbReference>
<dbReference type="GeneID" id="73292147"/>
<gene>
    <name evidence="7" type="ORF">NGM29_18835</name>
</gene>
<evidence type="ECO:0000259" key="6">
    <source>
        <dbReference type="Pfam" id="PF02788"/>
    </source>
</evidence>
<feature type="region of interest" description="Disordered" evidence="4">
    <location>
        <begin position="59"/>
        <end position="83"/>
    </location>
</feature>
<dbReference type="AlphaFoldDB" id="A0A9E7NET4"/>
<dbReference type="Gene3D" id="3.30.70.150">
    <property type="entry name" value="RuBisCO large subunit, N-terminal domain"/>
    <property type="match status" value="1"/>
</dbReference>
<name>A0A9E7NET4_9EURY</name>
<comment type="cofactor">
    <cofactor evidence="1">
        <name>Mg(2+)</name>
        <dbReference type="ChEBI" id="CHEBI:18420"/>
    </cofactor>
</comment>
<dbReference type="InterPro" id="IPR036422">
    <property type="entry name" value="RuBisCO_lsu_N_sf"/>
</dbReference>
<dbReference type="InterPro" id="IPR017443">
    <property type="entry name" value="RuBisCO_lsu_fd_N"/>
</dbReference>
<organism evidence="7 8">
    <name type="scientific">Natronosalvus rutilus</name>
    <dbReference type="NCBI Taxonomy" id="2953753"/>
    <lineage>
        <taxon>Archaea</taxon>
        <taxon>Methanobacteriati</taxon>
        <taxon>Methanobacteriota</taxon>
        <taxon>Stenosarchaea group</taxon>
        <taxon>Halobacteria</taxon>
        <taxon>Halobacteriales</taxon>
        <taxon>Natrialbaceae</taxon>
        <taxon>Natronosalvus</taxon>
    </lineage>
</organism>
<feature type="domain" description="Ribulose bisphosphate carboxylase large subunit C-terminal" evidence="5">
    <location>
        <begin position="147"/>
        <end position="425"/>
    </location>
</feature>
<dbReference type="CDD" id="cd08207">
    <property type="entry name" value="RLP_NonPhot"/>
    <property type="match status" value="1"/>
</dbReference>
<evidence type="ECO:0000256" key="1">
    <source>
        <dbReference type="ARBA" id="ARBA00001946"/>
    </source>
</evidence>
<dbReference type="PANTHER" id="PTHR42704:SF17">
    <property type="entry name" value="RIBULOSE BISPHOSPHATE CARBOXYLASE LARGE CHAIN"/>
    <property type="match status" value="1"/>
</dbReference>
<evidence type="ECO:0000259" key="5">
    <source>
        <dbReference type="Pfam" id="PF00016"/>
    </source>
</evidence>